<organism evidence="2 3">
    <name type="scientific">Oceanobacter antarcticus</name>
    <dbReference type="NCBI Taxonomy" id="3133425"/>
    <lineage>
        <taxon>Bacteria</taxon>
        <taxon>Pseudomonadati</taxon>
        <taxon>Pseudomonadota</taxon>
        <taxon>Gammaproteobacteria</taxon>
        <taxon>Oceanospirillales</taxon>
        <taxon>Oceanospirillaceae</taxon>
        <taxon>Oceanobacter</taxon>
    </lineage>
</organism>
<dbReference type="PROSITE" id="PS50263">
    <property type="entry name" value="CN_HYDROLASE"/>
    <property type="match status" value="1"/>
</dbReference>
<reference evidence="2 3" key="1">
    <citation type="submission" date="2024-03" db="EMBL/GenBank/DDBJ databases">
        <title>High-quality draft genome sequence of Oceanobacter sp. wDCs-4.</title>
        <authorList>
            <person name="Dong C."/>
        </authorList>
    </citation>
    <scope>NUCLEOTIDE SEQUENCE [LARGE SCALE GENOMIC DNA]</scope>
    <source>
        <strain evidence="3">wDCs-4</strain>
    </source>
</reference>
<dbReference type="EMBL" id="JBBKTX010000026">
    <property type="protein sequence ID" value="MFK4754195.1"/>
    <property type="molecule type" value="Genomic_DNA"/>
</dbReference>
<sequence length="295" mass="32620">MSTLRIASAAYEVGFLDSFSAWQHKVSGLVQQAANNGAQILLLPEYFAMELTSLFTPAVYQSLSQQLVELQSLRVAFVAEFVRLAKQHQVLIAAGTFPVGLATVAGWEQYVNRCYLCYPSGEVHWQDKLQMTRFEHEQWGISAGDALRVFDTPFGRLAVNICYDSEFPLLARQQVAQGADLILVPSCTDTLAGYHRVQLGCRARALENQCFVVQSPTVGSAAWSPAIDSNCGAAGVFAPVDYGFPDDGIVAQLPLNQPGWCYADLDLAELARVRTAGQVFNYRDWEGQYRFMEGR</sequence>
<dbReference type="PANTHER" id="PTHR23088">
    <property type="entry name" value="NITRILASE-RELATED"/>
    <property type="match status" value="1"/>
</dbReference>
<dbReference type="Pfam" id="PF00795">
    <property type="entry name" value="CN_hydrolase"/>
    <property type="match status" value="1"/>
</dbReference>
<dbReference type="InterPro" id="IPR003010">
    <property type="entry name" value="C-N_Hydrolase"/>
</dbReference>
<comment type="caution">
    <text evidence="2">The sequence shown here is derived from an EMBL/GenBank/DDBJ whole genome shotgun (WGS) entry which is preliminary data.</text>
</comment>
<dbReference type="RefSeq" id="WP_416207129.1">
    <property type="nucleotide sequence ID" value="NZ_JBBKTX010000026.1"/>
</dbReference>
<dbReference type="SUPFAM" id="SSF56317">
    <property type="entry name" value="Carbon-nitrogen hydrolase"/>
    <property type="match status" value="1"/>
</dbReference>
<gene>
    <name evidence="2" type="ORF">WG929_17420</name>
</gene>
<dbReference type="Gene3D" id="3.60.110.10">
    <property type="entry name" value="Carbon-nitrogen hydrolase"/>
    <property type="match status" value="1"/>
</dbReference>
<dbReference type="CDD" id="cd07574">
    <property type="entry name" value="nitrilase_Rim1_like"/>
    <property type="match status" value="1"/>
</dbReference>
<dbReference type="Proteomes" id="UP001620597">
    <property type="component" value="Unassembled WGS sequence"/>
</dbReference>
<keyword evidence="2" id="KW-0378">Hydrolase</keyword>
<feature type="domain" description="CN hydrolase" evidence="1">
    <location>
        <begin position="4"/>
        <end position="267"/>
    </location>
</feature>
<evidence type="ECO:0000259" key="1">
    <source>
        <dbReference type="PROSITE" id="PS50263"/>
    </source>
</evidence>
<accession>A0ABW8NNQ8</accession>
<protein>
    <submittedName>
        <fullName evidence="2">Carbon-nitrogen hydrolase family protein</fullName>
    </submittedName>
</protein>
<keyword evidence="3" id="KW-1185">Reference proteome</keyword>
<evidence type="ECO:0000313" key="3">
    <source>
        <dbReference type="Proteomes" id="UP001620597"/>
    </source>
</evidence>
<dbReference type="GO" id="GO:0016787">
    <property type="term" value="F:hydrolase activity"/>
    <property type="evidence" value="ECO:0007669"/>
    <property type="project" value="UniProtKB-KW"/>
</dbReference>
<proteinExistence type="predicted"/>
<name>A0ABW8NNQ8_9GAMM</name>
<dbReference type="PANTHER" id="PTHR23088:SF50">
    <property type="entry name" value="HYDROLASE YHCX"/>
    <property type="match status" value="1"/>
</dbReference>
<evidence type="ECO:0000313" key="2">
    <source>
        <dbReference type="EMBL" id="MFK4754195.1"/>
    </source>
</evidence>
<dbReference type="InterPro" id="IPR036526">
    <property type="entry name" value="C-N_Hydrolase_sf"/>
</dbReference>